<organism evidence="3 4">
    <name type="scientific">Plakobranchus ocellatus</name>
    <dbReference type="NCBI Taxonomy" id="259542"/>
    <lineage>
        <taxon>Eukaryota</taxon>
        <taxon>Metazoa</taxon>
        <taxon>Spiralia</taxon>
        <taxon>Lophotrochozoa</taxon>
        <taxon>Mollusca</taxon>
        <taxon>Gastropoda</taxon>
        <taxon>Heterobranchia</taxon>
        <taxon>Euthyneura</taxon>
        <taxon>Panpulmonata</taxon>
        <taxon>Sacoglossa</taxon>
        <taxon>Placobranchoidea</taxon>
        <taxon>Plakobranchidae</taxon>
        <taxon>Plakobranchus</taxon>
    </lineage>
</organism>
<name>A0AAV4ASA3_9GAST</name>
<accession>A0AAV4ASA3</accession>
<gene>
    <name evidence="3" type="ORF">PoB_003668000</name>
</gene>
<feature type="domain" description="BMERB" evidence="2">
    <location>
        <begin position="137"/>
        <end position="174"/>
    </location>
</feature>
<evidence type="ECO:0000313" key="3">
    <source>
        <dbReference type="EMBL" id="GFO10175.1"/>
    </source>
</evidence>
<dbReference type="PROSITE" id="PS51848">
    <property type="entry name" value="BMERB"/>
    <property type="match status" value="1"/>
</dbReference>
<dbReference type="Proteomes" id="UP000735302">
    <property type="component" value="Unassembled WGS sequence"/>
</dbReference>
<sequence length="174" mass="19522">MGNQSSFLGQARPSRAGPGSVARYASEGRTLSSCSTCQGPGGGLIPWGQGMADGHTFCEKKMCQNINHKFQWLATSVMFCLPRKLTSRSASRRMRIERLVPRACASQQTTCWKLILAEQAVSCRADTTWQALPCCYWQKTDAQKRRERLLLDELVTVVNKRDELVQHLDSQERA</sequence>
<comment type="caution">
    <text evidence="3">The sequence shown here is derived from an EMBL/GenBank/DDBJ whole genome shotgun (WGS) entry which is preliminary data.</text>
</comment>
<dbReference type="InterPro" id="IPR022735">
    <property type="entry name" value="bMERB_dom"/>
</dbReference>
<feature type="region of interest" description="Disordered" evidence="1">
    <location>
        <begin position="1"/>
        <end position="22"/>
    </location>
</feature>
<dbReference type="Pfam" id="PF12130">
    <property type="entry name" value="bMERB_dom"/>
    <property type="match status" value="1"/>
</dbReference>
<dbReference type="AlphaFoldDB" id="A0AAV4ASA3"/>
<evidence type="ECO:0000256" key="1">
    <source>
        <dbReference type="SAM" id="MobiDB-lite"/>
    </source>
</evidence>
<protein>
    <submittedName>
        <fullName evidence="3">EH domain-binding protein 1</fullName>
    </submittedName>
</protein>
<feature type="non-terminal residue" evidence="3">
    <location>
        <position position="174"/>
    </location>
</feature>
<evidence type="ECO:0000313" key="4">
    <source>
        <dbReference type="Proteomes" id="UP000735302"/>
    </source>
</evidence>
<evidence type="ECO:0000259" key="2">
    <source>
        <dbReference type="PROSITE" id="PS51848"/>
    </source>
</evidence>
<reference evidence="3 4" key="1">
    <citation type="journal article" date="2021" name="Elife">
        <title>Chloroplast acquisition without the gene transfer in kleptoplastic sea slugs, Plakobranchus ocellatus.</title>
        <authorList>
            <person name="Maeda T."/>
            <person name="Takahashi S."/>
            <person name="Yoshida T."/>
            <person name="Shimamura S."/>
            <person name="Takaki Y."/>
            <person name="Nagai Y."/>
            <person name="Toyoda A."/>
            <person name="Suzuki Y."/>
            <person name="Arimoto A."/>
            <person name="Ishii H."/>
            <person name="Satoh N."/>
            <person name="Nishiyama T."/>
            <person name="Hasebe M."/>
            <person name="Maruyama T."/>
            <person name="Minagawa J."/>
            <person name="Obokata J."/>
            <person name="Shigenobu S."/>
        </authorList>
    </citation>
    <scope>NUCLEOTIDE SEQUENCE [LARGE SCALE GENOMIC DNA]</scope>
</reference>
<keyword evidence="4" id="KW-1185">Reference proteome</keyword>
<dbReference type="EMBL" id="BLXT01004148">
    <property type="protein sequence ID" value="GFO10175.1"/>
    <property type="molecule type" value="Genomic_DNA"/>
</dbReference>
<proteinExistence type="predicted"/>